<reference evidence="2 3" key="1">
    <citation type="submission" date="2023-03" db="EMBL/GenBank/DDBJ databases">
        <title>High recombination rates correlate with genetic variation in Cardiocondyla obscurior ants.</title>
        <authorList>
            <person name="Errbii M."/>
        </authorList>
    </citation>
    <scope>NUCLEOTIDE SEQUENCE [LARGE SCALE GENOMIC DNA]</scope>
    <source>
        <strain evidence="2">Alpha-2009</strain>
        <tissue evidence="2">Whole body</tissue>
    </source>
</reference>
<evidence type="ECO:0000313" key="2">
    <source>
        <dbReference type="EMBL" id="KAL0112117.1"/>
    </source>
</evidence>
<sequence>MTTPSDRVPQRSAESHGTVTAREERRPWHSMYSYRRDTIVNFLLVVTMPRFRKKCTLSFTKGRKIFHVYPFLRIDVKPDPRFALRPYSYLSFYIRFDPSSLSDGWLAPVEFASSKHVTPREEGNNSSHNATRAFQGPSRVSARRDKILPTFVFVNRAFNKRFNLPPLILISAPRIIHRRESSHGVSCLLVCASGREGVGKGASARTNICPVVFRPGVSDVANPFVNFKRTIAGLGPWSF</sequence>
<comment type="caution">
    <text evidence="2">The sequence shown here is derived from an EMBL/GenBank/DDBJ whole genome shotgun (WGS) entry which is preliminary data.</text>
</comment>
<organism evidence="2 3">
    <name type="scientific">Cardiocondyla obscurior</name>
    <dbReference type="NCBI Taxonomy" id="286306"/>
    <lineage>
        <taxon>Eukaryota</taxon>
        <taxon>Metazoa</taxon>
        <taxon>Ecdysozoa</taxon>
        <taxon>Arthropoda</taxon>
        <taxon>Hexapoda</taxon>
        <taxon>Insecta</taxon>
        <taxon>Pterygota</taxon>
        <taxon>Neoptera</taxon>
        <taxon>Endopterygota</taxon>
        <taxon>Hymenoptera</taxon>
        <taxon>Apocrita</taxon>
        <taxon>Aculeata</taxon>
        <taxon>Formicoidea</taxon>
        <taxon>Formicidae</taxon>
        <taxon>Myrmicinae</taxon>
        <taxon>Cardiocondyla</taxon>
    </lineage>
</organism>
<dbReference type="Proteomes" id="UP001430953">
    <property type="component" value="Unassembled WGS sequence"/>
</dbReference>
<protein>
    <submittedName>
        <fullName evidence="2">Uncharacterized protein</fullName>
    </submittedName>
</protein>
<name>A0AAW2FD21_9HYME</name>
<proteinExistence type="predicted"/>
<feature type="region of interest" description="Disordered" evidence="1">
    <location>
        <begin position="1"/>
        <end position="22"/>
    </location>
</feature>
<keyword evidence="3" id="KW-1185">Reference proteome</keyword>
<evidence type="ECO:0000256" key="1">
    <source>
        <dbReference type="SAM" id="MobiDB-lite"/>
    </source>
</evidence>
<dbReference type="EMBL" id="JADYXP020000013">
    <property type="protein sequence ID" value="KAL0112117.1"/>
    <property type="molecule type" value="Genomic_DNA"/>
</dbReference>
<accession>A0AAW2FD21</accession>
<gene>
    <name evidence="2" type="ORF">PUN28_013389</name>
</gene>
<evidence type="ECO:0000313" key="3">
    <source>
        <dbReference type="Proteomes" id="UP001430953"/>
    </source>
</evidence>
<feature type="region of interest" description="Disordered" evidence="1">
    <location>
        <begin position="117"/>
        <end position="136"/>
    </location>
</feature>
<dbReference type="AlphaFoldDB" id="A0AAW2FD21"/>